<reference evidence="1" key="2">
    <citation type="journal article" date="2015" name="Fish Shellfish Immunol.">
        <title>Early steps in the European eel (Anguilla anguilla)-Vibrio vulnificus interaction in the gills: Role of the RtxA13 toxin.</title>
        <authorList>
            <person name="Callol A."/>
            <person name="Pajuelo D."/>
            <person name="Ebbesson L."/>
            <person name="Teles M."/>
            <person name="MacKenzie S."/>
            <person name="Amaro C."/>
        </authorList>
    </citation>
    <scope>NUCLEOTIDE SEQUENCE</scope>
</reference>
<evidence type="ECO:0000313" key="1">
    <source>
        <dbReference type="EMBL" id="JAH11302.1"/>
    </source>
</evidence>
<proteinExistence type="predicted"/>
<dbReference type="EMBL" id="GBXM01097275">
    <property type="protein sequence ID" value="JAH11302.1"/>
    <property type="molecule type" value="Transcribed_RNA"/>
</dbReference>
<reference evidence="1" key="1">
    <citation type="submission" date="2014-11" db="EMBL/GenBank/DDBJ databases">
        <authorList>
            <person name="Amaro Gonzalez C."/>
        </authorList>
    </citation>
    <scope>NUCLEOTIDE SEQUENCE</scope>
</reference>
<name>A0A0E9Q476_ANGAN</name>
<accession>A0A0E9Q476</accession>
<dbReference type="AlphaFoldDB" id="A0A0E9Q476"/>
<protein>
    <submittedName>
        <fullName evidence="1">Uncharacterized protein</fullName>
    </submittedName>
</protein>
<sequence>MVMWGLVLVARLCGGVCTCLYLVPVKQSGWGLVFVANVCTKIDTSTRI</sequence>
<organism evidence="1">
    <name type="scientific">Anguilla anguilla</name>
    <name type="common">European freshwater eel</name>
    <name type="synonym">Muraena anguilla</name>
    <dbReference type="NCBI Taxonomy" id="7936"/>
    <lineage>
        <taxon>Eukaryota</taxon>
        <taxon>Metazoa</taxon>
        <taxon>Chordata</taxon>
        <taxon>Craniata</taxon>
        <taxon>Vertebrata</taxon>
        <taxon>Euteleostomi</taxon>
        <taxon>Actinopterygii</taxon>
        <taxon>Neopterygii</taxon>
        <taxon>Teleostei</taxon>
        <taxon>Anguilliformes</taxon>
        <taxon>Anguillidae</taxon>
        <taxon>Anguilla</taxon>
    </lineage>
</organism>